<dbReference type="EMBL" id="FNET01000005">
    <property type="protein sequence ID" value="SDK43296.1"/>
    <property type="molecule type" value="Genomic_DNA"/>
</dbReference>
<accession>A0A1G9BV33</accession>
<dbReference type="Proteomes" id="UP000199682">
    <property type="component" value="Unassembled WGS sequence"/>
</dbReference>
<proteinExistence type="predicted"/>
<name>A0A1G9BV33_9PSEU</name>
<dbReference type="AlphaFoldDB" id="A0A1G9BV33"/>
<sequence length="71" mass="7741">MAHLCWGVTRNVYDKLRTLRDFPGASGRLTFDRAGASGTSGTDPVDKLVVNQIVKLDNGFRASHYGSREGT</sequence>
<evidence type="ECO:0000313" key="1">
    <source>
        <dbReference type="EMBL" id="SDK43296.1"/>
    </source>
</evidence>
<protein>
    <submittedName>
        <fullName evidence="1">Uncharacterized protein</fullName>
    </submittedName>
</protein>
<organism evidence="1 2">
    <name type="scientific">Lentzea albidocapillata subsp. violacea</name>
    <dbReference type="NCBI Taxonomy" id="128104"/>
    <lineage>
        <taxon>Bacteria</taxon>
        <taxon>Bacillati</taxon>
        <taxon>Actinomycetota</taxon>
        <taxon>Actinomycetes</taxon>
        <taxon>Pseudonocardiales</taxon>
        <taxon>Pseudonocardiaceae</taxon>
        <taxon>Lentzea</taxon>
    </lineage>
</organism>
<dbReference type="RefSeq" id="WP_090006400.1">
    <property type="nucleotide sequence ID" value="NZ_FNET01000005.1"/>
</dbReference>
<evidence type="ECO:0000313" key="2">
    <source>
        <dbReference type="Proteomes" id="UP000199682"/>
    </source>
</evidence>
<gene>
    <name evidence="1" type="ORF">SAMN04488074_105431</name>
</gene>
<reference evidence="2" key="1">
    <citation type="submission" date="2016-10" db="EMBL/GenBank/DDBJ databases">
        <authorList>
            <person name="Varghese N."/>
            <person name="Submissions S."/>
        </authorList>
    </citation>
    <scope>NUCLEOTIDE SEQUENCE [LARGE SCALE GENOMIC DNA]</scope>
    <source>
        <strain evidence="2">DSM 44796</strain>
    </source>
</reference>